<dbReference type="Proteomes" id="UP001597561">
    <property type="component" value="Unassembled WGS sequence"/>
</dbReference>
<reference evidence="2" key="1">
    <citation type="journal article" date="2019" name="Int. J. Syst. Evol. Microbiol.">
        <title>The Global Catalogue of Microorganisms (GCM) 10K type strain sequencing project: providing services to taxonomists for standard genome sequencing and annotation.</title>
        <authorList>
            <consortium name="The Broad Institute Genomics Platform"/>
            <consortium name="The Broad Institute Genome Sequencing Center for Infectious Disease"/>
            <person name="Wu L."/>
            <person name="Ma J."/>
        </authorList>
    </citation>
    <scope>NUCLEOTIDE SEQUENCE [LARGE SCALE GENOMIC DNA]</scope>
    <source>
        <strain evidence="2">KCTC 13528</strain>
    </source>
</reference>
<dbReference type="RefSeq" id="WP_204727886.1">
    <property type="nucleotide sequence ID" value="NZ_JAFBDK010000001.1"/>
</dbReference>
<protein>
    <recommendedName>
        <fullName evidence="3">YokE-like PH domain-containing protein</fullName>
    </recommendedName>
</protein>
<dbReference type="EMBL" id="JBHUPG010000027">
    <property type="protein sequence ID" value="MFD2913219.1"/>
    <property type="molecule type" value="Genomic_DNA"/>
</dbReference>
<evidence type="ECO:0000313" key="1">
    <source>
        <dbReference type="EMBL" id="MFD2913219.1"/>
    </source>
</evidence>
<keyword evidence="2" id="KW-1185">Reference proteome</keyword>
<organism evidence="1 2">
    <name type="scientific">Jeotgalibacillus terrae</name>
    <dbReference type="NCBI Taxonomy" id="587735"/>
    <lineage>
        <taxon>Bacteria</taxon>
        <taxon>Bacillati</taxon>
        <taxon>Bacillota</taxon>
        <taxon>Bacilli</taxon>
        <taxon>Bacillales</taxon>
        <taxon>Caryophanaceae</taxon>
        <taxon>Jeotgalibacillus</taxon>
    </lineage>
</organism>
<accession>A0ABW5ZJT5</accession>
<name>A0ABW5ZJT5_9BACL</name>
<sequence length="60" mass="6731">MKAFKLIKGITDDTIFVKNFDLSFGVLTGSYTKTGEEVIFNLHGEEIERFINGITSMANK</sequence>
<evidence type="ECO:0008006" key="3">
    <source>
        <dbReference type="Google" id="ProtNLM"/>
    </source>
</evidence>
<gene>
    <name evidence="1" type="ORF">ACFS5P_15125</name>
</gene>
<proteinExistence type="predicted"/>
<evidence type="ECO:0000313" key="2">
    <source>
        <dbReference type="Proteomes" id="UP001597561"/>
    </source>
</evidence>
<comment type="caution">
    <text evidence="1">The sequence shown here is derived from an EMBL/GenBank/DDBJ whole genome shotgun (WGS) entry which is preliminary data.</text>
</comment>